<dbReference type="EMBL" id="CM045765">
    <property type="protein sequence ID" value="KAI8001735.1"/>
    <property type="molecule type" value="Genomic_DNA"/>
</dbReference>
<evidence type="ECO:0000313" key="1">
    <source>
        <dbReference type="EMBL" id="KAI8001735.1"/>
    </source>
</evidence>
<protein>
    <submittedName>
        <fullName evidence="1">Myosin-3</fullName>
    </submittedName>
</protein>
<accession>A0ACC0GKY2</accession>
<organism evidence="1 2">
    <name type="scientific">Camellia lanceoleosa</name>
    <dbReference type="NCBI Taxonomy" id="1840588"/>
    <lineage>
        <taxon>Eukaryota</taxon>
        <taxon>Viridiplantae</taxon>
        <taxon>Streptophyta</taxon>
        <taxon>Embryophyta</taxon>
        <taxon>Tracheophyta</taxon>
        <taxon>Spermatophyta</taxon>
        <taxon>Magnoliopsida</taxon>
        <taxon>eudicotyledons</taxon>
        <taxon>Gunneridae</taxon>
        <taxon>Pentapetalae</taxon>
        <taxon>asterids</taxon>
        <taxon>Ericales</taxon>
        <taxon>Theaceae</taxon>
        <taxon>Camellia</taxon>
    </lineage>
</organism>
<keyword evidence="2" id="KW-1185">Reference proteome</keyword>
<proteinExistence type="predicted"/>
<comment type="caution">
    <text evidence="1">The sequence shown here is derived from an EMBL/GenBank/DDBJ whole genome shotgun (WGS) entry which is preliminary data.</text>
</comment>
<reference evidence="1 2" key="1">
    <citation type="journal article" date="2022" name="Plant J.">
        <title>Chromosome-level genome of Camellia lanceoleosa provides a valuable resource for understanding genome evolution and self-incompatibility.</title>
        <authorList>
            <person name="Gong W."/>
            <person name="Xiao S."/>
            <person name="Wang L."/>
            <person name="Liao Z."/>
            <person name="Chang Y."/>
            <person name="Mo W."/>
            <person name="Hu G."/>
            <person name="Li W."/>
            <person name="Zhao G."/>
            <person name="Zhu H."/>
            <person name="Hu X."/>
            <person name="Ji K."/>
            <person name="Xiang X."/>
            <person name="Song Q."/>
            <person name="Yuan D."/>
            <person name="Jin S."/>
            <person name="Zhang L."/>
        </authorList>
    </citation>
    <scope>NUCLEOTIDE SEQUENCE [LARGE SCALE GENOMIC DNA]</scope>
    <source>
        <strain evidence="1">SQ_2022a</strain>
    </source>
</reference>
<sequence length="71" mass="8179">MVMPAVVNVMKEEATLVTLIKPQFEAPISQKYIQDGIDWARVDFEDNQDCLNLFEKVNVNVKHKCKYGQHA</sequence>
<name>A0ACC0GKY2_9ERIC</name>
<evidence type="ECO:0000313" key="2">
    <source>
        <dbReference type="Proteomes" id="UP001060215"/>
    </source>
</evidence>
<dbReference type="Proteomes" id="UP001060215">
    <property type="component" value="Chromosome 8"/>
</dbReference>
<gene>
    <name evidence="1" type="ORF">LOK49_LG09G00495</name>
</gene>